<keyword evidence="8" id="KW-1185">Reference proteome</keyword>
<dbReference type="Pfam" id="PF04893">
    <property type="entry name" value="Yip1"/>
    <property type="match status" value="1"/>
</dbReference>
<dbReference type="AlphaFoldDB" id="Q1AS57"/>
<organism evidence="7 8">
    <name type="scientific">Rubrobacter xylanophilus (strain DSM 9941 / JCM 11954 / NBRC 16129 / PRD-1)</name>
    <dbReference type="NCBI Taxonomy" id="266117"/>
    <lineage>
        <taxon>Bacteria</taxon>
        <taxon>Bacillati</taxon>
        <taxon>Actinomycetota</taxon>
        <taxon>Rubrobacteria</taxon>
        <taxon>Rubrobacterales</taxon>
        <taxon>Rubrobacteraceae</taxon>
        <taxon>Rubrobacter</taxon>
    </lineage>
</organism>
<keyword evidence="2 5" id="KW-0812">Transmembrane</keyword>
<evidence type="ECO:0000256" key="2">
    <source>
        <dbReference type="ARBA" id="ARBA00022692"/>
    </source>
</evidence>
<dbReference type="HOGENOM" id="CLU_1293524_0_0_11"/>
<reference evidence="7 8" key="1">
    <citation type="submission" date="2006-06" db="EMBL/GenBank/DDBJ databases">
        <title>Complete sequence of Rubrobacter xylanophilus DSM 9941.</title>
        <authorList>
            <consortium name="US DOE Joint Genome Institute"/>
            <person name="Copeland A."/>
            <person name="Lucas S."/>
            <person name="Lapidus A."/>
            <person name="Barry K."/>
            <person name="Detter J.C."/>
            <person name="Glavina del Rio T."/>
            <person name="Hammon N."/>
            <person name="Israni S."/>
            <person name="Dalin E."/>
            <person name="Tice H."/>
            <person name="Pitluck S."/>
            <person name="Munk A.C."/>
            <person name="Brettin T."/>
            <person name="Bruce D."/>
            <person name="Han C."/>
            <person name="Tapia R."/>
            <person name="Gilna P."/>
            <person name="Schmutz J."/>
            <person name="Larimer F."/>
            <person name="Land M."/>
            <person name="Hauser L."/>
            <person name="Kyrpides N."/>
            <person name="Lykidis A."/>
            <person name="da Costa M.S."/>
            <person name="Rainey F.A."/>
            <person name="Empadinhas N."/>
            <person name="Jolivet E."/>
            <person name="Battista J.R."/>
            <person name="Richardson P."/>
        </authorList>
    </citation>
    <scope>NUCLEOTIDE SEQUENCE [LARGE SCALE GENOMIC DNA]</scope>
    <source>
        <strain evidence="8">DSM 9941 / NBRC 16129 / PRD-1</strain>
    </source>
</reference>
<keyword evidence="3 5" id="KW-1133">Transmembrane helix</keyword>
<evidence type="ECO:0000256" key="4">
    <source>
        <dbReference type="ARBA" id="ARBA00023136"/>
    </source>
</evidence>
<feature type="transmembrane region" description="Helical" evidence="5">
    <location>
        <begin position="83"/>
        <end position="108"/>
    </location>
</feature>
<dbReference type="KEGG" id="rxy:Rxyl_2859"/>
<accession>Q1AS57</accession>
<sequence length="196" mass="20346">MQQAKAPEFDPRRPLGSALAVLRAVLLSPRRFYVGLPVEGPLREPALFALLVGAFSALLGAAVALGSGLLAGNLGAAEAGMTLLQALLAALLSPVFVGVVAAVYLLAIRTFVGRVADFRGVYRVAAYAFGAMSLAWIPALGALAVTYSLLVLMGFGVRYVYRTSSLTALVTALSCFVPLGVALIWLRILAAGMVAP</sequence>
<comment type="subcellular location">
    <subcellularLocation>
        <location evidence="1">Membrane</location>
        <topology evidence="1">Multi-pass membrane protein</topology>
    </subcellularLocation>
</comment>
<evidence type="ECO:0000313" key="7">
    <source>
        <dbReference type="EMBL" id="ABG05771.1"/>
    </source>
</evidence>
<dbReference type="TCDB" id="9.B.29.2.14">
    <property type="family name" value="the 4-5 tms putative chaperone (4-5pc) family"/>
</dbReference>
<evidence type="ECO:0000256" key="1">
    <source>
        <dbReference type="ARBA" id="ARBA00004141"/>
    </source>
</evidence>
<evidence type="ECO:0000313" key="8">
    <source>
        <dbReference type="Proteomes" id="UP000006637"/>
    </source>
</evidence>
<dbReference type="RefSeq" id="WP_011565780.1">
    <property type="nucleotide sequence ID" value="NC_008148.1"/>
</dbReference>
<dbReference type="InterPro" id="IPR006977">
    <property type="entry name" value="Yip1_dom"/>
</dbReference>
<dbReference type="GO" id="GO:0016020">
    <property type="term" value="C:membrane"/>
    <property type="evidence" value="ECO:0007669"/>
    <property type="project" value="UniProtKB-SubCell"/>
</dbReference>
<dbReference type="Proteomes" id="UP000006637">
    <property type="component" value="Chromosome"/>
</dbReference>
<evidence type="ECO:0000256" key="5">
    <source>
        <dbReference type="SAM" id="Phobius"/>
    </source>
</evidence>
<feature type="domain" description="Yip1" evidence="6">
    <location>
        <begin position="24"/>
        <end position="186"/>
    </location>
</feature>
<feature type="transmembrane region" description="Helical" evidence="5">
    <location>
        <begin position="168"/>
        <end position="190"/>
    </location>
</feature>
<protein>
    <recommendedName>
        <fullName evidence="6">Yip1 domain-containing protein</fullName>
    </recommendedName>
</protein>
<dbReference type="OrthoDB" id="5244588at2"/>
<evidence type="ECO:0000256" key="3">
    <source>
        <dbReference type="ARBA" id="ARBA00022989"/>
    </source>
</evidence>
<proteinExistence type="predicted"/>
<name>Q1AS57_RUBXD</name>
<evidence type="ECO:0000259" key="6">
    <source>
        <dbReference type="Pfam" id="PF04893"/>
    </source>
</evidence>
<dbReference type="EMBL" id="CP000386">
    <property type="protein sequence ID" value="ABG05771.1"/>
    <property type="molecule type" value="Genomic_DNA"/>
</dbReference>
<gene>
    <name evidence="7" type="ordered locus">Rxyl_2859</name>
</gene>
<feature type="transmembrane region" description="Helical" evidence="5">
    <location>
        <begin position="46"/>
        <end position="71"/>
    </location>
</feature>
<keyword evidence="4 5" id="KW-0472">Membrane</keyword>